<dbReference type="PANTHER" id="PTHR48090">
    <property type="entry name" value="UNDECAPRENYL-PHOSPHATE 4-DEOXY-4-FORMAMIDO-L-ARABINOSE TRANSFERASE-RELATED"/>
    <property type="match status" value="1"/>
</dbReference>
<feature type="domain" description="Glycosyltransferase 2-like" evidence="1">
    <location>
        <begin position="28"/>
        <end position="156"/>
    </location>
</feature>
<organism evidence="2">
    <name type="scientific">Longilinea arvoryzae</name>
    <dbReference type="NCBI Taxonomy" id="360412"/>
    <lineage>
        <taxon>Bacteria</taxon>
        <taxon>Bacillati</taxon>
        <taxon>Chloroflexota</taxon>
        <taxon>Anaerolineae</taxon>
        <taxon>Anaerolineales</taxon>
        <taxon>Anaerolineaceae</taxon>
        <taxon>Longilinea</taxon>
    </lineage>
</organism>
<dbReference type="Gene3D" id="3.90.550.10">
    <property type="entry name" value="Spore Coat Polysaccharide Biosynthesis Protein SpsA, Chain A"/>
    <property type="match status" value="1"/>
</dbReference>
<evidence type="ECO:0000259" key="1">
    <source>
        <dbReference type="Pfam" id="PF00535"/>
    </source>
</evidence>
<dbReference type="STRING" id="360412.LARV_03627"/>
<dbReference type="InterPro" id="IPR050256">
    <property type="entry name" value="Glycosyltransferase_2"/>
</dbReference>
<reference evidence="2" key="1">
    <citation type="submission" date="2015-07" db="EMBL/GenBank/DDBJ databases">
        <title>Draft Genome Sequences of Anaerolinea thermolimosa IMO-1, Bellilinea caldifistulae GOMI-1, Leptolinea tardivitalis YMTK-2, Levilinea saccharolytica KIBI-1,Longilinea arvoryzae KOME-1, Previously Described as Members of the Anaerolineaceae (Chloroflexi).</title>
        <authorList>
            <person name="Sekiguchi Y."/>
            <person name="Ohashi A."/>
            <person name="Matsuura N."/>
            <person name="Tourlousse M.D."/>
        </authorList>
    </citation>
    <scope>NUCLEOTIDE SEQUENCE [LARGE SCALE GENOMIC DNA]</scope>
    <source>
        <strain evidence="2">KOME-1</strain>
    </source>
</reference>
<keyword evidence="3" id="KW-1185">Reference proteome</keyword>
<dbReference type="PANTHER" id="PTHR48090:SF7">
    <property type="entry name" value="RFBJ PROTEIN"/>
    <property type="match status" value="1"/>
</dbReference>
<sequence>MRITLCILTRNEIIGCKHDIPLLHKEAFDEIFAIDGNSTDGTIEYLTELGIPVYIQPRKGLNAACVYAFEKCNTDALIFFHPKGSVPVSDTENFRFLFEQGYDLVIASRNIKGGKNEEDNKIIRYRKWFVTFLALASAVFFRREGPIVWDVLHGFRGMTVRCFTQINPSAEGVSIDLEMVCRSYKKRLKRIEFPTTESPRLAGTSNFKALPTGWKLLKYLLTEIMKGD</sequence>
<protein>
    <submittedName>
        <fullName evidence="2">Glycosyltransferase</fullName>
    </submittedName>
</protein>
<dbReference type="RefSeq" id="WP_075074980.1">
    <property type="nucleotide sequence ID" value="NZ_DF967972.1"/>
</dbReference>
<dbReference type="GO" id="GO:0016740">
    <property type="term" value="F:transferase activity"/>
    <property type="evidence" value="ECO:0007669"/>
    <property type="project" value="UniProtKB-KW"/>
</dbReference>
<gene>
    <name evidence="2" type="ORF">LARV_03627</name>
</gene>
<dbReference type="SUPFAM" id="SSF53448">
    <property type="entry name" value="Nucleotide-diphospho-sugar transferases"/>
    <property type="match status" value="1"/>
</dbReference>
<evidence type="ECO:0000313" key="3">
    <source>
        <dbReference type="Proteomes" id="UP000055060"/>
    </source>
</evidence>
<dbReference type="InterPro" id="IPR029044">
    <property type="entry name" value="Nucleotide-diphossugar_trans"/>
</dbReference>
<dbReference type="EMBL" id="DF967972">
    <property type="protein sequence ID" value="GAP15834.1"/>
    <property type="molecule type" value="Genomic_DNA"/>
</dbReference>
<dbReference type="OrthoDB" id="9810303at2"/>
<accession>A0A0S7BPR1</accession>
<name>A0A0S7BPR1_9CHLR</name>
<dbReference type="InterPro" id="IPR001173">
    <property type="entry name" value="Glyco_trans_2-like"/>
</dbReference>
<proteinExistence type="predicted"/>
<keyword evidence="2" id="KW-0808">Transferase</keyword>
<dbReference type="Proteomes" id="UP000055060">
    <property type="component" value="Unassembled WGS sequence"/>
</dbReference>
<dbReference type="AlphaFoldDB" id="A0A0S7BPR1"/>
<evidence type="ECO:0000313" key="2">
    <source>
        <dbReference type="EMBL" id="GAP15834.1"/>
    </source>
</evidence>
<dbReference type="Pfam" id="PF00535">
    <property type="entry name" value="Glycos_transf_2"/>
    <property type="match status" value="1"/>
</dbReference>